<dbReference type="InterPro" id="IPR001867">
    <property type="entry name" value="OmpR/PhoB-type_DNA-bd"/>
</dbReference>
<dbReference type="InterPro" id="IPR011990">
    <property type="entry name" value="TPR-like_helical_dom_sf"/>
</dbReference>
<evidence type="ECO:0000256" key="4">
    <source>
        <dbReference type="ARBA" id="ARBA00023163"/>
    </source>
</evidence>
<sequence length="272" mass="30904">MIYEILGSLRMMSEDGVCSFISARKIECLLAVLLVRADQVVTRSQLIAEIWSDESPRRAKAGLHVYASQLRKFLCRIGNRNESQLLTRAPGYLLQLGDDELDARAFARMVEEGNRHLRLGHPDHACLRFENALALFRGPVLGDLVGGPIIEGFVARMRESRLDCLEVLVDTQLELGRHRELVGRLQSIVVENPLREAFYYQLMLALYRSRRAADALVIFQRVRAKLREELDLEPGPHLQELHRAILRGDQRLDLLPRTQHRLGAVAAGRRSA</sequence>
<accession>A0A1C3NYS0</accession>
<proteinExistence type="inferred from homology"/>
<dbReference type="PANTHER" id="PTHR35807">
    <property type="entry name" value="TRANSCRIPTIONAL REGULATOR REDD-RELATED"/>
    <property type="match status" value="1"/>
</dbReference>
<evidence type="ECO:0000256" key="2">
    <source>
        <dbReference type="ARBA" id="ARBA00023015"/>
    </source>
</evidence>
<evidence type="ECO:0000256" key="3">
    <source>
        <dbReference type="ARBA" id="ARBA00023125"/>
    </source>
</evidence>
<dbReference type="InterPro" id="IPR036388">
    <property type="entry name" value="WH-like_DNA-bd_sf"/>
</dbReference>
<feature type="domain" description="OmpR/PhoB-type" evidence="5">
    <location>
        <begin position="15"/>
        <end position="94"/>
    </location>
</feature>
<dbReference type="EMBL" id="FLUV01001263">
    <property type="protein sequence ID" value="SBW22690.1"/>
    <property type="molecule type" value="Genomic_DNA"/>
</dbReference>
<dbReference type="Gene3D" id="1.25.40.10">
    <property type="entry name" value="Tetratricopeptide repeat domain"/>
    <property type="match status" value="1"/>
</dbReference>
<organism evidence="7 8">
    <name type="scientific">Candidatus Protofrankia californiensis</name>
    <dbReference type="NCBI Taxonomy" id="1839754"/>
    <lineage>
        <taxon>Bacteria</taxon>
        <taxon>Bacillati</taxon>
        <taxon>Actinomycetota</taxon>
        <taxon>Actinomycetes</taxon>
        <taxon>Frankiales</taxon>
        <taxon>Frankiaceae</taxon>
        <taxon>Protofrankia</taxon>
    </lineage>
</organism>
<evidence type="ECO:0000256" key="1">
    <source>
        <dbReference type="ARBA" id="ARBA00005820"/>
    </source>
</evidence>
<dbReference type="InterPro" id="IPR051677">
    <property type="entry name" value="AfsR-DnrI-RedD_regulator"/>
</dbReference>
<keyword evidence="8" id="KW-1185">Reference proteome</keyword>
<dbReference type="InterPro" id="IPR005158">
    <property type="entry name" value="BTAD"/>
</dbReference>
<dbReference type="GO" id="GO:0006355">
    <property type="term" value="P:regulation of DNA-templated transcription"/>
    <property type="evidence" value="ECO:0007669"/>
    <property type="project" value="InterPro"/>
</dbReference>
<dbReference type="SUPFAM" id="SSF48452">
    <property type="entry name" value="TPR-like"/>
    <property type="match status" value="1"/>
</dbReference>
<dbReference type="SMART" id="SM01043">
    <property type="entry name" value="BTAD"/>
    <property type="match status" value="1"/>
</dbReference>
<dbReference type="CDD" id="cd15831">
    <property type="entry name" value="BTAD"/>
    <property type="match status" value="1"/>
</dbReference>
<evidence type="ECO:0000313" key="8">
    <source>
        <dbReference type="Proteomes" id="UP000199013"/>
    </source>
</evidence>
<dbReference type="InterPro" id="IPR016032">
    <property type="entry name" value="Sig_transdc_resp-reg_C-effctor"/>
</dbReference>
<dbReference type="Proteomes" id="UP000199013">
    <property type="component" value="Unassembled WGS sequence"/>
</dbReference>
<protein>
    <submittedName>
        <fullName evidence="7">Activator protein</fullName>
    </submittedName>
</protein>
<evidence type="ECO:0000313" key="7">
    <source>
        <dbReference type="EMBL" id="SBW22690.1"/>
    </source>
</evidence>
<dbReference type="SMART" id="SM00862">
    <property type="entry name" value="Trans_reg_C"/>
    <property type="match status" value="1"/>
</dbReference>
<comment type="similarity">
    <text evidence="1">Belongs to the AfsR/DnrI/RedD regulatory family.</text>
</comment>
<evidence type="ECO:0000259" key="5">
    <source>
        <dbReference type="SMART" id="SM00862"/>
    </source>
</evidence>
<feature type="domain" description="Bacterial transcriptional activator" evidence="6">
    <location>
        <begin position="101"/>
        <end position="246"/>
    </location>
</feature>
<dbReference type="SUPFAM" id="SSF46894">
    <property type="entry name" value="C-terminal effector domain of the bipartite response regulators"/>
    <property type="match status" value="1"/>
</dbReference>
<name>A0A1C3NYS0_9ACTN</name>
<keyword evidence="3" id="KW-0238">DNA-binding</keyword>
<dbReference type="Gene3D" id="1.10.10.10">
    <property type="entry name" value="Winged helix-like DNA-binding domain superfamily/Winged helix DNA-binding domain"/>
    <property type="match status" value="1"/>
</dbReference>
<keyword evidence="2" id="KW-0805">Transcription regulation</keyword>
<dbReference type="Pfam" id="PF00486">
    <property type="entry name" value="Trans_reg_C"/>
    <property type="match status" value="1"/>
</dbReference>
<evidence type="ECO:0000259" key="6">
    <source>
        <dbReference type="SMART" id="SM01043"/>
    </source>
</evidence>
<gene>
    <name evidence="7" type="ORF">FDG2_2989</name>
</gene>
<dbReference type="PANTHER" id="PTHR35807:SF1">
    <property type="entry name" value="TRANSCRIPTIONAL REGULATOR REDD"/>
    <property type="match status" value="1"/>
</dbReference>
<reference evidence="8" key="1">
    <citation type="submission" date="2016-02" db="EMBL/GenBank/DDBJ databases">
        <authorList>
            <person name="Wibberg D."/>
        </authorList>
    </citation>
    <scope>NUCLEOTIDE SEQUENCE [LARGE SCALE GENOMIC DNA]</scope>
</reference>
<keyword evidence="4" id="KW-0804">Transcription</keyword>
<dbReference type="Pfam" id="PF03704">
    <property type="entry name" value="BTAD"/>
    <property type="match status" value="1"/>
</dbReference>
<dbReference type="AlphaFoldDB" id="A0A1C3NYS0"/>
<dbReference type="GO" id="GO:0000160">
    <property type="term" value="P:phosphorelay signal transduction system"/>
    <property type="evidence" value="ECO:0007669"/>
    <property type="project" value="InterPro"/>
</dbReference>
<dbReference type="GO" id="GO:0003677">
    <property type="term" value="F:DNA binding"/>
    <property type="evidence" value="ECO:0007669"/>
    <property type="project" value="UniProtKB-KW"/>
</dbReference>